<name>A0AAW9DBT3_9BACT</name>
<sequence length="115" mass="13453">MEKRMIIGYVLFFILLILSIFEYISYSLFFMIIVIYIAINTMLNSYVDTSENNKNRVTILGILLIIFSYSHFSSQTENYKRVKQAMNECYKFSNDSSLCDKMNSILKPAPEDISK</sequence>
<dbReference type="RefSeq" id="WP_319048335.1">
    <property type="nucleotide sequence ID" value="NZ_JAUQUR010000005.1"/>
</dbReference>
<organism evidence="2 3">
    <name type="scientific">Aliarcobacter skirrowii</name>
    <dbReference type="NCBI Taxonomy" id="28200"/>
    <lineage>
        <taxon>Bacteria</taxon>
        <taxon>Pseudomonadati</taxon>
        <taxon>Campylobacterota</taxon>
        <taxon>Epsilonproteobacteria</taxon>
        <taxon>Campylobacterales</taxon>
        <taxon>Arcobacteraceae</taxon>
        <taxon>Aliarcobacter</taxon>
    </lineage>
</organism>
<reference evidence="2" key="2">
    <citation type="submission" date="2023-07" db="EMBL/GenBank/DDBJ databases">
        <authorList>
            <person name="Zhang M."/>
            <person name="Zhou G."/>
        </authorList>
    </citation>
    <scope>NUCLEOTIDE SEQUENCE</scope>
    <source>
        <strain evidence="2">BJSY19SF1-2</strain>
    </source>
</reference>
<keyword evidence="1" id="KW-0472">Membrane</keyword>
<gene>
    <name evidence="2" type="ORF">Q6A80_08520</name>
</gene>
<evidence type="ECO:0000256" key="1">
    <source>
        <dbReference type="SAM" id="Phobius"/>
    </source>
</evidence>
<comment type="caution">
    <text evidence="2">The sequence shown here is derived from an EMBL/GenBank/DDBJ whole genome shotgun (WGS) entry which is preliminary data.</text>
</comment>
<dbReference type="EMBL" id="JAUQUR010000005">
    <property type="protein sequence ID" value="MDX4069763.1"/>
    <property type="molecule type" value="Genomic_DNA"/>
</dbReference>
<dbReference type="AlphaFoldDB" id="A0AAW9DBT3"/>
<proteinExistence type="predicted"/>
<protein>
    <submittedName>
        <fullName evidence="2">Uncharacterized protein</fullName>
    </submittedName>
</protein>
<evidence type="ECO:0000313" key="3">
    <source>
        <dbReference type="Proteomes" id="UP001283691"/>
    </source>
</evidence>
<dbReference type="Proteomes" id="UP001283691">
    <property type="component" value="Unassembled WGS sequence"/>
</dbReference>
<reference evidence="2" key="1">
    <citation type="journal article" date="2023" name="Front. Microbiol.">
        <title>Genomic diversity and taxonomic marker for Arcobacter species.</title>
        <authorList>
            <person name="Zhou G."/>
            <person name="Gu Y."/>
            <person name="Wang H."/>
            <person name="Chen X."/>
            <person name="Zhang X."/>
            <person name="Shao Z."/>
            <person name="Yan X."/>
            <person name="Zhang J."/>
            <person name="Zhang M."/>
        </authorList>
    </citation>
    <scope>NUCLEOTIDE SEQUENCE</scope>
    <source>
        <strain evidence="2">BJSY19SF1-2</strain>
    </source>
</reference>
<feature type="transmembrane region" description="Helical" evidence="1">
    <location>
        <begin position="57"/>
        <end position="74"/>
    </location>
</feature>
<evidence type="ECO:0000313" key="2">
    <source>
        <dbReference type="EMBL" id="MDX4069763.1"/>
    </source>
</evidence>
<keyword evidence="1" id="KW-0812">Transmembrane</keyword>
<keyword evidence="1" id="KW-1133">Transmembrane helix</keyword>
<accession>A0AAW9DBT3</accession>
<feature type="transmembrane region" description="Helical" evidence="1">
    <location>
        <begin position="7"/>
        <end position="37"/>
    </location>
</feature>